<evidence type="ECO:0000256" key="1">
    <source>
        <dbReference type="SAM" id="Coils"/>
    </source>
</evidence>
<feature type="domain" description="Flagellar Assembly Protein A N-terminal region" evidence="2">
    <location>
        <begin position="142"/>
        <end position="293"/>
    </location>
</feature>
<dbReference type="InterPro" id="IPR005646">
    <property type="entry name" value="FapA"/>
</dbReference>
<gene>
    <name evidence="3" type="ORF">DUPY_38130</name>
</gene>
<evidence type="ECO:0000313" key="3">
    <source>
        <dbReference type="EMBL" id="OEZ96725.1"/>
    </source>
</evidence>
<dbReference type="InterPro" id="IPR046866">
    <property type="entry name" value="FapA_N"/>
</dbReference>
<keyword evidence="4" id="KW-1185">Reference proteome</keyword>
<dbReference type="PANTHER" id="PTHR38032:SF1">
    <property type="entry name" value="RNA-BINDING PROTEIN KHPB N-TERMINAL DOMAIN-CONTAINING PROTEIN"/>
    <property type="match status" value="1"/>
</dbReference>
<organism evidence="3 4">
    <name type="scientific">Duganella phyllosphaerae</name>
    <dbReference type="NCBI Taxonomy" id="762836"/>
    <lineage>
        <taxon>Bacteria</taxon>
        <taxon>Pseudomonadati</taxon>
        <taxon>Pseudomonadota</taxon>
        <taxon>Betaproteobacteria</taxon>
        <taxon>Burkholderiales</taxon>
        <taxon>Oxalobacteraceae</taxon>
        <taxon>Telluria group</taxon>
        <taxon>Duganella</taxon>
    </lineage>
</organism>
<name>A0A1E7WEI0_9BURK</name>
<dbReference type="AlphaFoldDB" id="A0A1E7WEI0"/>
<sequence length="636" mass="68928">MKERSAPTYIFVGNTVSNATTLNSGAEGELPAALVKRDDGIYFDVAATPVARLAAVGQIFLGGACFVGLHYAVFTKMVYNAGPDLPPALAERPLLRFADRIEPFHPARRQLYKSVKVIGGEAEYYFEQVYFDVPGLPSQPARLNFDEFVADMWIKGIRFGIDAPAVRDVIATGRVARITVARRLNAMPGRDAAIVEVSRDIHRSDAPREKSDGRLDLQTFQNRFPQVKPQVKLLRKVPPVPGVRGFEMSGAVIDPPAPKDLELTSVAGEGTMIENFRDGEYLVSSVEGFLSVDPKTRRISIGPKIISREGVSARTTGNLQLTGEYEEFGAVQEQRKVEGGNITIHGDVYGGIESRGGDISLNSNLMGGTALNADGGIRVRGVASGAVLQTKKGEIALTRAENCVISGTRVVIGEAINCEIMADEVVIKVAEGCAIAARSIEIVHAGPRKQSEMLLYVLVPDTAAYDKRVADLLPRVAAAQREAAQHKQEMDAITSQAEVRNYLTLATRVRKREVVLTPEQEPLFHRMATAVGPALRSVGRISLALKAAQVQEEQARAEVAQAERDKRTLIGKSHCSVVLLQGEVQLRPMTYVPDGMAPYDYSPKEIKARVRASAAGTPSLFFGSVGPVHWAPPQGD</sequence>
<dbReference type="Proteomes" id="UP000175989">
    <property type="component" value="Unassembled WGS sequence"/>
</dbReference>
<feature type="coiled-coil region" evidence="1">
    <location>
        <begin position="543"/>
        <end position="572"/>
    </location>
</feature>
<comment type="caution">
    <text evidence="3">The sequence shown here is derived from an EMBL/GenBank/DDBJ whole genome shotgun (WGS) entry which is preliminary data.</text>
</comment>
<accession>A0A1E7WEI0</accession>
<evidence type="ECO:0000259" key="2">
    <source>
        <dbReference type="Pfam" id="PF20250"/>
    </source>
</evidence>
<evidence type="ECO:0000313" key="4">
    <source>
        <dbReference type="Proteomes" id="UP000175989"/>
    </source>
</evidence>
<dbReference type="Pfam" id="PF20250">
    <property type="entry name" value="FapA_N"/>
    <property type="match status" value="1"/>
</dbReference>
<keyword evidence="1" id="KW-0175">Coiled coil</keyword>
<dbReference type="EMBL" id="LROM01000106">
    <property type="protein sequence ID" value="OEZ96725.1"/>
    <property type="molecule type" value="Genomic_DNA"/>
</dbReference>
<protein>
    <recommendedName>
        <fullName evidence="2">Flagellar Assembly Protein A N-terminal region domain-containing protein</fullName>
    </recommendedName>
</protein>
<proteinExistence type="predicted"/>
<dbReference type="PATRIC" id="fig|762836.4.peg.3935"/>
<reference evidence="4" key="1">
    <citation type="journal article" date="2016" name="Front. Microbiol.">
        <title>Molecular Keys to the Janthinobacterium and Duganella spp. Interaction with the Plant Pathogen Fusarium graminearum.</title>
        <authorList>
            <person name="Haack F.S."/>
            <person name="Poehlein A."/>
            <person name="Kroger C."/>
            <person name="Voigt C.A."/>
            <person name="Piepenbring M."/>
            <person name="Bode H.B."/>
            <person name="Daniel R."/>
            <person name="Schafer W."/>
            <person name="Streit W.R."/>
        </authorList>
    </citation>
    <scope>NUCLEOTIDE SEQUENCE [LARGE SCALE GENOMIC DNA]</scope>
    <source>
        <strain evidence="4">T54</strain>
    </source>
</reference>
<dbReference type="PANTHER" id="PTHR38032">
    <property type="entry name" value="POLYMERASE-RELATED"/>
    <property type="match status" value="1"/>
</dbReference>